<proteinExistence type="predicted"/>
<keyword evidence="1" id="KW-0472">Membrane</keyword>
<gene>
    <name evidence="2" type="ORF">NADRNF5_0549</name>
</gene>
<feature type="transmembrane region" description="Helical" evidence="1">
    <location>
        <begin position="5"/>
        <end position="27"/>
    </location>
</feature>
<accession>A0A0D5C1N4</accession>
<dbReference type="KEGG" id="nin:NADRNF5_0549"/>
<reference evidence="2 3" key="2">
    <citation type="journal article" date="2016" name="ISME J.">
        <title>Physiological and genomic characterization of two novel marine thaumarchaeal strains indicates niche differentiation.</title>
        <authorList>
            <person name="Bayer B."/>
            <person name="Vojvoda J."/>
            <person name="Offre P."/>
            <person name="Alves R.J."/>
            <person name="Elisabeth N.H."/>
            <person name="Garcia J.A."/>
            <person name="Volland J.M."/>
            <person name="Srivastava A."/>
            <person name="Schleper C."/>
            <person name="Herndl G.J."/>
        </authorList>
    </citation>
    <scope>NUCLEOTIDE SEQUENCE [LARGE SCALE GENOMIC DNA]</scope>
    <source>
        <strain evidence="2 3">NF5</strain>
    </source>
</reference>
<organism evidence="2 3">
    <name type="scientific">Nitrosopumilus adriaticus</name>
    <dbReference type="NCBI Taxonomy" id="1580092"/>
    <lineage>
        <taxon>Archaea</taxon>
        <taxon>Nitrososphaerota</taxon>
        <taxon>Nitrososphaeria</taxon>
        <taxon>Nitrosopumilales</taxon>
        <taxon>Nitrosopumilaceae</taxon>
        <taxon>Nitrosopumilus</taxon>
    </lineage>
</organism>
<name>A0A0D5C1N4_9ARCH</name>
<dbReference type="RefSeq" id="WP_148313036.1">
    <property type="nucleotide sequence ID" value="NZ_CP011070.1"/>
</dbReference>
<protein>
    <submittedName>
        <fullName evidence="2">Uncharacterized protein</fullName>
    </submittedName>
</protein>
<keyword evidence="3" id="KW-1185">Reference proteome</keyword>
<keyword evidence="1" id="KW-0812">Transmembrane</keyword>
<evidence type="ECO:0000256" key="1">
    <source>
        <dbReference type="SAM" id="Phobius"/>
    </source>
</evidence>
<dbReference type="AlphaFoldDB" id="A0A0D5C1N4"/>
<dbReference type="HOGENOM" id="CLU_1729707_0_0_2"/>
<evidence type="ECO:0000313" key="2">
    <source>
        <dbReference type="EMBL" id="AJW70245.1"/>
    </source>
</evidence>
<keyword evidence="1" id="KW-1133">Transmembrane helix</keyword>
<sequence>MKTSLLIIIVSAIIASSIVFVAIWYSIPEECNEECEIKPRSILAGISGLGTIDPFKRPSEIKPSYDPYVVEIPFDQTIRYENLELYFYDTEDSRCPMDVTCIWEGQVTAMIHVKNQTHKISGYFTPNHTMNYISPYNITLVDIRPYPVSTEKPNYVVTLEIKKLE</sequence>
<dbReference type="EMBL" id="CP011070">
    <property type="protein sequence ID" value="AJW70245.1"/>
    <property type="molecule type" value="Genomic_DNA"/>
</dbReference>
<dbReference type="OrthoDB" id="12289at2157"/>
<reference evidence="3" key="1">
    <citation type="submission" date="2015-03" db="EMBL/GenBank/DDBJ databases">
        <title>Characterization of two novel Thaumarchaeota isolated from the Northern Adriatic Sea.</title>
        <authorList>
            <person name="Bayer B."/>
            <person name="Vojvoda J."/>
            <person name="Offre P."/>
            <person name="Srivastava A."/>
            <person name="Elisabeth N."/>
            <person name="Garcia J.A.L."/>
            <person name="Schleper C."/>
            <person name="Herndl G.J."/>
        </authorList>
    </citation>
    <scope>NUCLEOTIDE SEQUENCE [LARGE SCALE GENOMIC DNA]</scope>
    <source>
        <strain evidence="3">NF5</strain>
    </source>
</reference>
<dbReference type="GeneID" id="24819791"/>
<evidence type="ECO:0000313" key="3">
    <source>
        <dbReference type="Proteomes" id="UP000032408"/>
    </source>
</evidence>
<dbReference type="Proteomes" id="UP000032408">
    <property type="component" value="Chromosome"/>
</dbReference>